<evidence type="ECO:0000259" key="5">
    <source>
        <dbReference type="Pfam" id="PF14226"/>
    </source>
</evidence>
<dbReference type="SUPFAM" id="SSF51197">
    <property type="entry name" value="Clavaminate synthase-like"/>
    <property type="match status" value="1"/>
</dbReference>
<keyword evidence="2" id="KW-0560">Oxidoreductase</keyword>
<organism evidence="6 7">
    <name type="scientific">Sporothrix eucalyptigena</name>
    <dbReference type="NCBI Taxonomy" id="1812306"/>
    <lineage>
        <taxon>Eukaryota</taxon>
        <taxon>Fungi</taxon>
        <taxon>Dikarya</taxon>
        <taxon>Ascomycota</taxon>
        <taxon>Pezizomycotina</taxon>
        <taxon>Sordariomycetes</taxon>
        <taxon>Sordariomycetidae</taxon>
        <taxon>Ophiostomatales</taxon>
        <taxon>Ophiostomataceae</taxon>
        <taxon>Sporothrix</taxon>
    </lineage>
</organism>
<gene>
    <name evidence="6" type="ORF">SEUCBS140593_003198</name>
</gene>
<dbReference type="Pfam" id="PF14226">
    <property type="entry name" value="DIOX_N"/>
    <property type="match status" value="1"/>
</dbReference>
<feature type="region of interest" description="Disordered" evidence="4">
    <location>
        <begin position="109"/>
        <end position="131"/>
    </location>
</feature>
<dbReference type="InterPro" id="IPR027443">
    <property type="entry name" value="IPNS-like_sf"/>
</dbReference>
<keyword evidence="7" id="KW-1185">Reference proteome</keyword>
<evidence type="ECO:0000256" key="3">
    <source>
        <dbReference type="ARBA" id="ARBA00023004"/>
    </source>
</evidence>
<dbReference type="PRINTS" id="PR00682">
    <property type="entry name" value="IPNSYNTHASE"/>
</dbReference>
<keyword evidence="3" id="KW-0408">Iron</keyword>
<dbReference type="InterPro" id="IPR026992">
    <property type="entry name" value="DIOX_N"/>
</dbReference>
<sequence>MAPSDISPEPQYVEFSHDGAWGHKREIPRGSRAKPTFEELPVIDMSGSFSDNPETRLRVAQDIARACEQVGFFYVVNHGIPQQLMDDTVDAARKYFEKPLEDKMKDHIQEQRPPGLRARARRQRGPAEGRRLDRKESFLHNYEPSCDPVPPTLTEAQRALLHQTLWPEGDSRFKDACFRYDSRMMVLMRKMVQMFVLGLGLDEHHFDYKVTHSLASCKKIH</sequence>
<feature type="domain" description="Non-haem dioxygenase N-terminal" evidence="5">
    <location>
        <begin position="40"/>
        <end position="168"/>
    </location>
</feature>
<keyword evidence="1" id="KW-0479">Metal-binding</keyword>
<dbReference type="PANTHER" id="PTHR10209">
    <property type="entry name" value="OXIDOREDUCTASE, 2OG-FE II OXYGENASE FAMILY PROTEIN"/>
    <property type="match status" value="1"/>
</dbReference>
<protein>
    <recommendedName>
        <fullName evidence="5">Non-haem dioxygenase N-terminal domain-containing protein</fullName>
    </recommendedName>
</protein>
<comment type="caution">
    <text evidence="6">The sequence shown here is derived from an EMBL/GenBank/DDBJ whole genome shotgun (WGS) entry which is preliminary data.</text>
</comment>
<name>A0ABP0BD55_9PEZI</name>
<reference evidence="6 7" key="1">
    <citation type="submission" date="2024-01" db="EMBL/GenBank/DDBJ databases">
        <authorList>
            <person name="Allen C."/>
            <person name="Tagirdzhanova G."/>
        </authorList>
    </citation>
    <scope>NUCLEOTIDE SEQUENCE [LARGE SCALE GENOMIC DNA]</scope>
</reference>
<evidence type="ECO:0000313" key="7">
    <source>
        <dbReference type="Proteomes" id="UP001642482"/>
    </source>
</evidence>
<evidence type="ECO:0000256" key="1">
    <source>
        <dbReference type="ARBA" id="ARBA00022723"/>
    </source>
</evidence>
<evidence type="ECO:0000256" key="2">
    <source>
        <dbReference type="ARBA" id="ARBA00023002"/>
    </source>
</evidence>
<evidence type="ECO:0000256" key="4">
    <source>
        <dbReference type="SAM" id="MobiDB-lite"/>
    </source>
</evidence>
<dbReference type="PANTHER" id="PTHR10209:SF881">
    <property type="entry name" value="FI07970P-RELATED"/>
    <property type="match status" value="1"/>
</dbReference>
<dbReference type="EMBL" id="CAWUHD010000024">
    <property type="protein sequence ID" value="CAK7217412.1"/>
    <property type="molecule type" value="Genomic_DNA"/>
</dbReference>
<accession>A0ABP0BD55</accession>
<proteinExistence type="predicted"/>
<dbReference type="Proteomes" id="UP001642482">
    <property type="component" value="Unassembled WGS sequence"/>
</dbReference>
<evidence type="ECO:0000313" key="6">
    <source>
        <dbReference type="EMBL" id="CAK7217412.1"/>
    </source>
</evidence>
<dbReference type="Gene3D" id="2.60.120.330">
    <property type="entry name" value="B-lactam Antibiotic, Isopenicillin N Synthase, Chain"/>
    <property type="match status" value="1"/>
</dbReference>